<evidence type="ECO:0000259" key="3">
    <source>
        <dbReference type="Pfam" id="PF23359"/>
    </source>
</evidence>
<name>A0ABU2N1Q3_9ACTN</name>
<evidence type="ECO:0000313" key="5">
    <source>
        <dbReference type="Proteomes" id="UP001183246"/>
    </source>
</evidence>
<evidence type="ECO:0000256" key="1">
    <source>
        <dbReference type="ARBA" id="ARBA00023125"/>
    </source>
</evidence>
<dbReference type="Proteomes" id="UP001183246">
    <property type="component" value="Unassembled WGS sequence"/>
</dbReference>
<organism evidence="4 5">
    <name type="scientific">Streptomyces litchfieldiae</name>
    <dbReference type="NCBI Taxonomy" id="3075543"/>
    <lineage>
        <taxon>Bacteria</taxon>
        <taxon>Bacillati</taxon>
        <taxon>Actinomycetota</taxon>
        <taxon>Actinomycetes</taxon>
        <taxon>Kitasatosporales</taxon>
        <taxon>Streptomycetaceae</taxon>
        <taxon>Streptomyces</taxon>
    </lineage>
</organism>
<feature type="compositionally biased region" description="Low complexity" evidence="2">
    <location>
        <begin position="178"/>
        <end position="189"/>
    </location>
</feature>
<gene>
    <name evidence="4" type="ORF">RM590_33935</name>
</gene>
<dbReference type="EMBL" id="JAVREL010000034">
    <property type="protein sequence ID" value="MDT0347532.1"/>
    <property type="molecule type" value="Genomic_DNA"/>
</dbReference>
<keyword evidence="1" id="KW-0238">DNA-binding</keyword>
<accession>A0ABU2N1Q3</accession>
<evidence type="ECO:0000256" key="2">
    <source>
        <dbReference type="SAM" id="MobiDB-lite"/>
    </source>
</evidence>
<feature type="domain" description="Lsr2 DNA-binding" evidence="3">
    <location>
        <begin position="192"/>
        <end position="226"/>
    </location>
</feature>
<dbReference type="RefSeq" id="WP_311708659.1">
    <property type="nucleotide sequence ID" value="NZ_JAVREL010000034.1"/>
</dbReference>
<reference evidence="5" key="1">
    <citation type="submission" date="2023-07" db="EMBL/GenBank/DDBJ databases">
        <title>30 novel species of actinomycetes from the DSMZ collection.</title>
        <authorList>
            <person name="Nouioui I."/>
        </authorList>
    </citation>
    <scope>NUCLEOTIDE SEQUENCE [LARGE SCALE GENOMIC DNA]</scope>
    <source>
        <strain evidence="5">DSM 44938</strain>
    </source>
</reference>
<dbReference type="Pfam" id="PF23359">
    <property type="entry name" value="Lsr2_DNA-bd"/>
    <property type="match status" value="1"/>
</dbReference>
<proteinExistence type="predicted"/>
<feature type="region of interest" description="Disordered" evidence="2">
    <location>
        <begin position="35"/>
        <end position="107"/>
    </location>
</feature>
<evidence type="ECO:0000313" key="4">
    <source>
        <dbReference type="EMBL" id="MDT0347532.1"/>
    </source>
</evidence>
<dbReference type="Gene3D" id="4.10.320.10">
    <property type="entry name" value="E3-binding domain"/>
    <property type="match status" value="1"/>
</dbReference>
<dbReference type="InterPro" id="IPR055370">
    <property type="entry name" value="Lsr2_DNA-bd"/>
</dbReference>
<sequence length="235" mass="24918">MTTPTIPADTAVAASRTIARNARSKEDLEQLLEATGLPSDPDAVVALLPHLPEPPAEHHDEDDDQDHGQDGDEPMTATPEPAAPLTDQPVPAEPVDVAEQADSRASDSEIEALLVWGEQHDTKSIAALATRVRAGLAELADRRDSERQVADAAAAVERLKTELARAEAALREARAGKPSSTSAAPSAPSRPREELARIRAWARANGHQVADRGIIPRDICEAYDAAHAGTNGADR</sequence>
<keyword evidence="5" id="KW-1185">Reference proteome</keyword>
<feature type="compositionally biased region" description="Low complexity" evidence="2">
    <location>
        <begin position="74"/>
        <end position="86"/>
    </location>
</feature>
<protein>
    <submittedName>
        <fullName evidence="4">Histone-like nucleoid-structuring protein Lsr2</fullName>
    </submittedName>
</protein>
<dbReference type="InterPro" id="IPR036625">
    <property type="entry name" value="E3-bd_dom_sf"/>
</dbReference>
<feature type="region of interest" description="Disordered" evidence="2">
    <location>
        <begin position="170"/>
        <end position="194"/>
    </location>
</feature>
<comment type="caution">
    <text evidence="4">The sequence shown here is derived from an EMBL/GenBank/DDBJ whole genome shotgun (WGS) entry which is preliminary data.</text>
</comment>